<evidence type="ECO:0000313" key="3">
    <source>
        <dbReference type="EMBL" id="TFK19704.1"/>
    </source>
</evidence>
<keyword evidence="4" id="KW-1185">Reference proteome</keyword>
<feature type="transmembrane region" description="Helical" evidence="1">
    <location>
        <begin position="60"/>
        <end position="82"/>
    </location>
</feature>
<feature type="transmembrane region" description="Helical" evidence="1">
    <location>
        <begin position="171"/>
        <end position="190"/>
    </location>
</feature>
<keyword evidence="1" id="KW-1133">Transmembrane helix</keyword>
<dbReference type="OrthoDB" id="3261349at2759"/>
<dbReference type="InterPro" id="IPR045340">
    <property type="entry name" value="DUF6533"/>
</dbReference>
<dbReference type="Proteomes" id="UP000307440">
    <property type="component" value="Unassembled WGS sequence"/>
</dbReference>
<evidence type="ECO:0000259" key="2">
    <source>
        <dbReference type="Pfam" id="PF20151"/>
    </source>
</evidence>
<evidence type="ECO:0000313" key="4">
    <source>
        <dbReference type="Proteomes" id="UP000307440"/>
    </source>
</evidence>
<organism evidence="3 4">
    <name type="scientific">Coprinopsis marcescibilis</name>
    <name type="common">Agaric fungus</name>
    <name type="synonym">Psathyrella marcescibilis</name>
    <dbReference type="NCBI Taxonomy" id="230819"/>
    <lineage>
        <taxon>Eukaryota</taxon>
        <taxon>Fungi</taxon>
        <taxon>Dikarya</taxon>
        <taxon>Basidiomycota</taxon>
        <taxon>Agaricomycotina</taxon>
        <taxon>Agaricomycetes</taxon>
        <taxon>Agaricomycetidae</taxon>
        <taxon>Agaricales</taxon>
        <taxon>Agaricineae</taxon>
        <taxon>Psathyrellaceae</taxon>
        <taxon>Coprinopsis</taxon>
    </lineage>
</organism>
<accession>A0A5C3KI30</accession>
<gene>
    <name evidence="3" type="ORF">FA15DRAFT_697372</name>
</gene>
<keyword evidence="1" id="KW-0472">Membrane</keyword>
<feature type="transmembrane region" description="Helical" evidence="1">
    <location>
        <begin position="120"/>
        <end position="142"/>
    </location>
</feature>
<evidence type="ECO:0000256" key="1">
    <source>
        <dbReference type="SAM" id="Phobius"/>
    </source>
</evidence>
<feature type="transmembrane region" description="Helical" evidence="1">
    <location>
        <begin position="20"/>
        <end position="39"/>
    </location>
</feature>
<dbReference type="AlphaFoldDB" id="A0A5C3KI30"/>
<feature type="transmembrane region" description="Helical" evidence="1">
    <location>
        <begin position="88"/>
        <end position="108"/>
    </location>
</feature>
<dbReference type="EMBL" id="ML210329">
    <property type="protein sequence ID" value="TFK19704.1"/>
    <property type="molecule type" value="Genomic_DNA"/>
</dbReference>
<protein>
    <recommendedName>
        <fullName evidence="2">DUF6533 domain-containing protein</fullName>
    </recommendedName>
</protein>
<reference evidence="3 4" key="1">
    <citation type="journal article" date="2019" name="Nat. Ecol. Evol.">
        <title>Megaphylogeny resolves global patterns of mushroom evolution.</title>
        <authorList>
            <person name="Varga T."/>
            <person name="Krizsan K."/>
            <person name="Foldi C."/>
            <person name="Dima B."/>
            <person name="Sanchez-Garcia M."/>
            <person name="Sanchez-Ramirez S."/>
            <person name="Szollosi G.J."/>
            <person name="Szarkandi J.G."/>
            <person name="Papp V."/>
            <person name="Albert L."/>
            <person name="Andreopoulos W."/>
            <person name="Angelini C."/>
            <person name="Antonin V."/>
            <person name="Barry K.W."/>
            <person name="Bougher N.L."/>
            <person name="Buchanan P."/>
            <person name="Buyck B."/>
            <person name="Bense V."/>
            <person name="Catcheside P."/>
            <person name="Chovatia M."/>
            <person name="Cooper J."/>
            <person name="Damon W."/>
            <person name="Desjardin D."/>
            <person name="Finy P."/>
            <person name="Geml J."/>
            <person name="Haridas S."/>
            <person name="Hughes K."/>
            <person name="Justo A."/>
            <person name="Karasinski D."/>
            <person name="Kautmanova I."/>
            <person name="Kiss B."/>
            <person name="Kocsube S."/>
            <person name="Kotiranta H."/>
            <person name="LaButti K.M."/>
            <person name="Lechner B.E."/>
            <person name="Liimatainen K."/>
            <person name="Lipzen A."/>
            <person name="Lukacs Z."/>
            <person name="Mihaltcheva S."/>
            <person name="Morgado L.N."/>
            <person name="Niskanen T."/>
            <person name="Noordeloos M.E."/>
            <person name="Ohm R.A."/>
            <person name="Ortiz-Santana B."/>
            <person name="Ovrebo C."/>
            <person name="Racz N."/>
            <person name="Riley R."/>
            <person name="Savchenko A."/>
            <person name="Shiryaev A."/>
            <person name="Soop K."/>
            <person name="Spirin V."/>
            <person name="Szebenyi C."/>
            <person name="Tomsovsky M."/>
            <person name="Tulloss R.E."/>
            <person name="Uehling J."/>
            <person name="Grigoriev I.V."/>
            <person name="Vagvolgyi C."/>
            <person name="Papp T."/>
            <person name="Martin F.M."/>
            <person name="Miettinen O."/>
            <person name="Hibbett D.S."/>
            <person name="Nagy L.G."/>
        </authorList>
    </citation>
    <scope>NUCLEOTIDE SEQUENCE [LARGE SCALE GENOMIC DNA]</scope>
    <source>
        <strain evidence="3 4">CBS 121175</strain>
    </source>
</reference>
<feature type="domain" description="DUF6533" evidence="2">
    <location>
        <begin position="22"/>
        <end position="71"/>
    </location>
</feature>
<dbReference type="Pfam" id="PF20151">
    <property type="entry name" value="DUF6533"/>
    <property type="match status" value="1"/>
</dbReference>
<proteinExistence type="predicted"/>
<name>A0A5C3KI30_COPMA</name>
<keyword evidence="1" id="KW-0812">Transmembrane</keyword>
<sequence length="369" mass="40559">MTLGVSLDFGGPHNSSIEAHKYHILAATAILYHDYFLTLTREVDWVWRAPKTAWRSWTNILFFLNRYLSILGQAFILVRVLWPPGDFAGKAAYLAVVIQVIIGVFLILRTYALYNGNNWVLVGLLLVGMTAAGAALWCVTTSNKVVYNDDVLRGFSGCVFPISEHNGTGLAMAWTGMMGFDLVVFVLTLYKSVQEIRYGGSSIIKRLLRDVSIATVVAFLVRGRSASYHSHRLTTASPTPEAISLPRLTLSSTLMSRLILNLRDPAMSSRYVQETGCSVSGHISTGIYSDYHGDGITTVMSHMDNLTGIVNMLMCSAGERPSPGTSLLRPIGKRASTRTWHTRSNAYAKCGGFTLYLDTRLAISVLTTS</sequence>